<evidence type="ECO:0000313" key="2">
    <source>
        <dbReference type="Proteomes" id="UP001139648"/>
    </source>
</evidence>
<organism evidence="1 2">
    <name type="scientific">Nonomuraea thailandensis</name>
    <dbReference type="NCBI Taxonomy" id="1188745"/>
    <lineage>
        <taxon>Bacteria</taxon>
        <taxon>Bacillati</taxon>
        <taxon>Actinomycetota</taxon>
        <taxon>Actinomycetes</taxon>
        <taxon>Streptosporangiales</taxon>
        <taxon>Streptosporangiaceae</taxon>
        <taxon>Nonomuraea</taxon>
    </lineage>
</organism>
<dbReference type="EMBL" id="JAMZEB010000001">
    <property type="protein sequence ID" value="MCP2353167.1"/>
    <property type="molecule type" value="Genomic_DNA"/>
</dbReference>
<keyword evidence="2" id="KW-1185">Reference proteome</keyword>
<dbReference type="AlphaFoldDB" id="A0A9X2JXK7"/>
<sequence>MLPEVKAYYDALDDRNHRIEADRVRAAHPVPAWDPTTSPDKVAAYFEAEDRHNAALRELERARKRTQADAYQTLLASEDPLVRFLVTDPEVQAYPRHAEIALKALPMTREEMEEFGERQDWCHEYGRLLERAQAAGVLPPPLPDLADIEPLIREVANLTDLSERRLRAIVNKHLPDILASAEATDTQPAHPNPPATA</sequence>
<gene>
    <name evidence="1" type="ORF">HD597_000187</name>
</gene>
<accession>A0A9X2JXK7</accession>
<evidence type="ECO:0000313" key="1">
    <source>
        <dbReference type="EMBL" id="MCP2353167.1"/>
    </source>
</evidence>
<name>A0A9X2JXK7_9ACTN</name>
<protein>
    <submittedName>
        <fullName evidence="1">Uncharacterized protein</fullName>
    </submittedName>
</protein>
<comment type="caution">
    <text evidence="1">The sequence shown here is derived from an EMBL/GenBank/DDBJ whole genome shotgun (WGS) entry which is preliminary data.</text>
</comment>
<reference evidence="1" key="1">
    <citation type="submission" date="2022-06" db="EMBL/GenBank/DDBJ databases">
        <title>Sequencing the genomes of 1000 actinobacteria strains.</title>
        <authorList>
            <person name="Klenk H.-P."/>
        </authorList>
    </citation>
    <scope>NUCLEOTIDE SEQUENCE</scope>
    <source>
        <strain evidence="1">DSM 46694</strain>
    </source>
</reference>
<dbReference type="Proteomes" id="UP001139648">
    <property type="component" value="Unassembled WGS sequence"/>
</dbReference>
<dbReference type="RefSeq" id="WP_253739603.1">
    <property type="nucleotide sequence ID" value="NZ_BAABKA010000086.1"/>
</dbReference>
<proteinExistence type="predicted"/>